<feature type="transmembrane region" description="Helical" evidence="27">
    <location>
        <begin position="224"/>
        <end position="248"/>
    </location>
</feature>
<evidence type="ECO:0000256" key="21">
    <source>
        <dbReference type="ARBA" id="ARBA00043210"/>
    </source>
</evidence>
<evidence type="ECO:0000256" key="16">
    <source>
        <dbReference type="ARBA" id="ARBA00035852"/>
    </source>
</evidence>
<evidence type="ECO:0000256" key="25">
    <source>
        <dbReference type="ARBA" id="ARBA00048074"/>
    </source>
</evidence>
<evidence type="ECO:0000256" key="13">
    <source>
        <dbReference type="ARBA" id="ARBA00023128"/>
    </source>
</evidence>
<keyword evidence="8" id="KW-0999">Mitochondrion inner membrane</keyword>
<dbReference type="InParanoid" id="A0A2Y9QLT5"/>
<dbReference type="GO" id="GO:0016787">
    <property type="term" value="F:hydrolase activity"/>
    <property type="evidence" value="ECO:0007669"/>
    <property type="project" value="UniProtKB-KW"/>
</dbReference>
<keyword evidence="6" id="KW-0963">Cytoplasm</keyword>
<evidence type="ECO:0000256" key="14">
    <source>
        <dbReference type="ARBA" id="ARBA00023136"/>
    </source>
</evidence>
<name>A0A2Y9QLT5_TRIMA</name>
<evidence type="ECO:0000256" key="22">
    <source>
        <dbReference type="ARBA" id="ARBA00047588"/>
    </source>
</evidence>
<keyword evidence="27" id="KW-0812">Transmembrane</keyword>
<evidence type="ECO:0000256" key="2">
    <source>
        <dbReference type="ARBA" id="ARBA00004569"/>
    </source>
</evidence>
<dbReference type="FunCoup" id="A0A2Y9QLT5">
    <property type="interactions" value="798"/>
</dbReference>
<proteinExistence type="inferred from homology"/>
<gene>
    <name evidence="30" type="primary">LOC101360029</name>
</gene>
<comment type="catalytic activity">
    <reaction evidence="22">
        <text>octanoyl-CoA + H2O = octanoate + CoA + H(+)</text>
        <dbReference type="Rhea" id="RHEA:30143"/>
        <dbReference type="ChEBI" id="CHEBI:15377"/>
        <dbReference type="ChEBI" id="CHEBI:15378"/>
        <dbReference type="ChEBI" id="CHEBI:25646"/>
        <dbReference type="ChEBI" id="CHEBI:57287"/>
        <dbReference type="ChEBI" id="CHEBI:57386"/>
    </reaction>
    <physiologicalReaction direction="left-to-right" evidence="22">
        <dbReference type="Rhea" id="RHEA:30144"/>
    </physiologicalReaction>
</comment>
<evidence type="ECO:0000256" key="9">
    <source>
        <dbReference type="ARBA" id="ARBA00022801"/>
    </source>
</evidence>
<keyword evidence="13" id="KW-0496">Mitochondrion</keyword>
<dbReference type="GeneID" id="101360029"/>
<comment type="catalytic activity">
    <reaction evidence="26">
        <text>tetradecanoyl-CoA + H2O = tetradecanoate + CoA + H(+)</text>
        <dbReference type="Rhea" id="RHEA:40119"/>
        <dbReference type="ChEBI" id="CHEBI:15377"/>
        <dbReference type="ChEBI" id="CHEBI:15378"/>
        <dbReference type="ChEBI" id="CHEBI:30807"/>
        <dbReference type="ChEBI" id="CHEBI:57287"/>
        <dbReference type="ChEBI" id="CHEBI:57385"/>
    </reaction>
    <physiologicalReaction direction="left-to-right" evidence="26">
        <dbReference type="Rhea" id="RHEA:40120"/>
    </physiologicalReaction>
</comment>
<dbReference type="STRING" id="127582.A0A2Y9QLT5"/>
<dbReference type="GO" id="GO:0006915">
    <property type="term" value="P:apoptotic process"/>
    <property type="evidence" value="ECO:0007669"/>
    <property type="project" value="UniProtKB-KW"/>
</dbReference>
<dbReference type="AlphaFoldDB" id="A0A2Y9QLT5"/>
<dbReference type="KEGG" id="tmu:101360029"/>
<dbReference type="InterPro" id="IPR029069">
    <property type="entry name" value="HotDog_dom_sf"/>
</dbReference>
<evidence type="ECO:0000256" key="5">
    <source>
        <dbReference type="ARBA" id="ARBA00022475"/>
    </source>
</evidence>
<dbReference type="GO" id="GO:0005758">
    <property type="term" value="C:mitochondrial intermembrane space"/>
    <property type="evidence" value="ECO:0007669"/>
    <property type="project" value="UniProtKB-SubCell"/>
</dbReference>
<dbReference type="RefSeq" id="XP_023580344.1">
    <property type="nucleotide sequence ID" value="XM_023724576.1"/>
</dbReference>
<evidence type="ECO:0000256" key="4">
    <source>
        <dbReference type="ARBA" id="ARBA00004637"/>
    </source>
</evidence>
<evidence type="ECO:0000256" key="19">
    <source>
        <dbReference type="ARBA" id="ARBA00038848"/>
    </source>
</evidence>
<comment type="catalytic activity">
    <reaction evidence="17">
        <text>(9Z)-octadecenoyl-CoA + H2O = (9Z)-octadecenoate + CoA + H(+)</text>
        <dbReference type="Rhea" id="RHEA:40139"/>
        <dbReference type="ChEBI" id="CHEBI:15377"/>
        <dbReference type="ChEBI" id="CHEBI:15378"/>
        <dbReference type="ChEBI" id="CHEBI:30823"/>
        <dbReference type="ChEBI" id="CHEBI:57287"/>
        <dbReference type="ChEBI" id="CHEBI:57387"/>
    </reaction>
    <physiologicalReaction direction="left-to-right" evidence="17">
        <dbReference type="Rhea" id="RHEA:40140"/>
    </physiologicalReaction>
</comment>
<dbReference type="PANTHER" id="PTHR12418">
    <property type="entry name" value="ACYL-COENZYME A THIOESTERASE THEM4"/>
    <property type="match status" value="1"/>
</dbReference>
<dbReference type="CDD" id="cd03443">
    <property type="entry name" value="PaaI_thioesterase"/>
    <property type="match status" value="1"/>
</dbReference>
<evidence type="ECO:0000256" key="23">
    <source>
        <dbReference type="ARBA" id="ARBA00047734"/>
    </source>
</evidence>
<keyword evidence="11" id="KW-0809">Transit peptide</keyword>
<evidence type="ECO:0000313" key="29">
    <source>
        <dbReference type="Proteomes" id="UP000248480"/>
    </source>
</evidence>
<evidence type="ECO:0000256" key="3">
    <source>
        <dbReference type="ARBA" id="ARBA00004632"/>
    </source>
</evidence>
<comment type="catalytic activity">
    <reaction evidence="16">
        <text>(5Z,8Z,11Z,14Z)-eicosatetraenoyl-CoA + H2O = (5Z,8Z,11Z,14Z)-eicosatetraenoate + CoA + H(+)</text>
        <dbReference type="Rhea" id="RHEA:40151"/>
        <dbReference type="ChEBI" id="CHEBI:15377"/>
        <dbReference type="ChEBI" id="CHEBI:15378"/>
        <dbReference type="ChEBI" id="CHEBI:32395"/>
        <dbReference type="ChEBI" id="CHEBI:57287"/>
        <dbReference type="ChEBI" id="CHEBI:57368"/>
    </reaction>
    <physiologicalReaction direction="left-to-right" evidence="16">
        <dbReference type="Rhea" id="RHEA:40152"/>
    </physiologicalReaction>
</comment>
<evidence type="ECO:0000256" key="17">
    <source>
        <dbReference type="ARBA" id="ARBA00037002"/>
    </source>
</evidence>
<keyword evidence="14 27" id="KW-0472">Membrane</keyword>
<comment type="subcellular location">
    <subcellularLocation>
        <location evidence="3">Cell projection</location>
        <location evidence="3">Ruffle membrane</location>
    </subcellularLocation>
    <subcellularLocation>
        <location evidence="1">Cytoplasm</location>
    </subcellularLocation>
    <subcellularLocation>
        <location evidence="4">Mitochondrion inner membrane</location>
        <topology evidence="4">Peripheral membrane protein</topology>
    </subcellularLocation>
    <subcellularLocation>
        <location evidence="2">Mitochondrion intermembrane space</location>
    </subcellularLocation>
</comment>
<evidence type="ECO:0000256" key="1">
    <source>
        <dbReference type="ARBA" id="ARBA00004496"/>
    </source>
</evidence>
<accession>A0A2Y9QLT5</accession>
<keyword evidence="5" id="KW-1003">Cell membrane</keyword>
<dbReference type="PANTHER" id="PTHR12418:SF19">
    <property type="entry name" value="ACYL-COENZYME A THIOESTERASE THEM4"/>
    <property type="match status" value="1"/>
</dbReference>
<dbReference type="Proteomes" id="UP000248480">
    <property type="component" value="Unplaced"/>
</dbReference>
<evidence type="ECO:0000256" key="6">
    <source>
        <dbReference type="ARBA" id="ARBA00022490"/>
    </source>
</evidence>
<evidence type="ECO:0000313" key="30">
    <source>
        <dbReference type="RefSeq" id="XP_023580344.1"/>
    </source>
</evidence>
<comment type="catalytic activity">
    <reaction evidence="23">
        <text>hexadecanoyl-CoA + H2O = hexadecanoate + CoA + H(+)</text>
        <dbReference type="Rhea" id="RHEA:16645"/>
        <dbReference type="ChEBI" id="CHEBI:7896"/>
        <dbReference type="ChEBI" id="CHEBI:15377"/>
        <dbReference type="ChEBI" id="CHEBI:15378"/>
        <dbReference type="ChEBI" id="CHEBI:57287"/>
        <dbReference type="ChEBI" id="CHEBI:57379"/>
        <dbReference type="EC" id="3.1.2.2"/>
    </reaction>
    <physiologicalReaction direction="left-to-right" evidence="23">
        <dbReference type="Rhea" id="RHEA:16646"/>
    </physiologicalReaction>
</comment>
<keyword evidence="15" id="KW-0966">Cell projection</keyword>
<dbReference type="Pfam" id="PF03061">
    <property type="entry name" value="4HBT"/>
    <property type="match status" value="1"/>
</dbReference>
<evidence type="ECO:0000256" key="11">
    <source>
        <dbReference type="ARBA" id="ARBA00022946"/>
    </source>
</evidence>
<keyword evidence="9" id="KW-0378">Hydrolase</keyword>
<dbReference type="GO" id="GO:0006631">
    <property type="term" value="P:fatty acid metabolic process"/>
    <property type="evidence" value="ECO:0007669"/>
    <property type="project" value="UniProtKB-KW"/>
</dbReference>
<keyword evidence="27" id="KW-1133">Transmembrane helix</keyword>
<evidence type="ECO:0000256" key="7">
    <source>
        <dbReference type="ARBA" id="ARBA00022703"/>
    </source>
</evidence>
<dbReference type="GO" id="GO:0032587">
    <property type="term" value="C:ruffle membrane"/>
    <property type="evidence" value="ECO:0007669"/>
    <property type="project" value="UniProtKB-SubCell"/>
</dbReference>
<dbReference type="Gene3D" id="3.10.129.10">
    <property type="entry name" value="Hotdog Thioesterase"/>
    <property type="match status" value="1"/>
</dbReference>
<evidence type="ECO:0000256" key="8">
    <source>
        <dbReference type="ARBA" id="ARBA00022792"/>
    </source>
</evidence>
<protein>
    <recommendedName>
        <fullName evidence="20">Acyl-coenzyme A thioesterase THEM4</fullName>
        <ecNumber evidence="19">3.1.2.2</ecNumber>
    </recommendedName>
    <alternativeName>
        <fullName evidence="21">Thioesterase superfamily member 4</fullName>
    </alternativeName>
</protein>
<comment type="catalytic activity">
    <reaction evidence="24">
        <text>decanoyl-CoA + H2O = decanoate + CoA + H(+)</text>
        <dbReference type="Rhea" id="RHEA:40059"/>
        <dbReference type="ChEBI" id="CHEBI:15377"/>
        <dbReference type="ChEBI" id="CHEBI:15378"/>
        <dbReference type="ChEBI" id="CHEBI:27689"/>
        <dbReference type="ChEBI" id="CHEBI:57287"/>
        <dbReference type="ChEBI" id="CHEBI:61430"/>
    </reaction>
    <physiologicalReaction direction="left-to-right" evidence="24">
        <dbReference type="Rhea" id="RHEA:40060"/>
    </physiologicalReaction>
</comment>
<sequence>MLRSCAARLRPLLVAHGRPGGARLTSTFSFEEVTQKDHALPKPSWSKDLRLLFDQFMKKCEDGSWERLPSCSRHSVQRFQNFTKAFFSGSIPVKEEQISQAKFFPRSFEDGLGFEYAMFWSKDEKRIVCLFQGGLYLQGIPGFLHGGALVTLIDTTLGTHAMLAGGAVMTANLSINFKRPMPLCSVGVINTQLDKIEGRKLFVSCNIQSVDEKTVYTEGTGKKLLLSSCLASSLSLSPSFFFSFVLVYNPHMPINF</sequence>
<evidence type="ECO:0000256" key="20">
    <source>
        <dbReference type="ARBA" id="ARBA00040123"/>
    </source>
</evidence>
<comment type="catalytic activity">
    <reaction evidence="25">
        <text>dodecanoyl-CoA + H2O = dodecanoate + CoA + H(+)</text>
        <dbReference type="Rhea" id="RHEA:30135"/>
        <dbReference type="ChEBI" id="CHEBI:15377"/>
        <dbReference type="ChEBI" id="CHEBI:15378"/>
        <dbReference type="ChEBI" id="CHEBI:18262"/>
        <dbReference type="ChEBI" id="CHEBI:57287"/>
        <dbReference type="ChEBI" id="CHEBI:57375"/>
    </reaction>
    <physiologicalReaction direction="left-to-right" evidence="25">
        <dbReference type="Rhea" id="RHEA:30136"/>
    </physiologicalReaction>
</comment>
<comment type="similarity">
    <text evidence="18">Belongs to the THEM4/THEM5 thioesterase family.</text>
</comment>
<reference evidence="30" key="1">
    <citation type="submission" date="2025-08" db="UniProtKB">
        <authorList>
            <consortium name="RefSeq"/>
        </authorList>
    </citation>
    <scope>IDENTIFICATION</scope>
</reference>
<evidence type="ECO:0000256" key="27">
    <source>
        <dbReference type="SAM" id="Phobius"/>
    </source>
</evidence>
<evidence type="ECO:0000256" key="24">
    <source>
        <dbReference type="ARBA" id="ARBA00047969"/>
    </source>
</evidence>
<keyword evidence="12" id="KW-0443">Lipid metabolism</keyword>
<dbReference type="EC" id="3.1.2.2" evidence="19"/>
<evidence type="ECO:0000256" key="15">
    <source>
        <dbReference type="ARBA" id="ARBA00023273"/>
    </source>
</evidence>
<keyword evidence="7" id="KW-0053">Apoptosis</keyword>
<keyword evidence="10" id="KW-0276">Fatty acid metabolism</keyword>
<evidence type="ECO:0000259" key="28">
    <source>
        <dbReference type="Pfam" id="PF03061"/>
    </source>
</evidence>
<evidence type="ECO:0000256" key="26">
    <source>
        <dbReference type="ARBA" id="ARBA00048180"/>
    </source>
</evidence>
<evidence type="ECO:0000256" key="10">
    <source>
        <dbReference type="ARBA" id="ARBA00022832"/>
    </source>
</evidence>
<dbReference type="GO" id="GO:0005743">
    <property type="term" value="C:mitochondrial inner membrane"/>
    <property type="evidence" value="ECO:0007669"/>
    <property type="project" value="UniProtKB-SubCell"/>
</dbReference>
<keyword evidence="29" id="KW-1185">Reference proteome</keyword>
<dbReference type="SUPFAM" id="SSF54637">
    <property type="entry name" value="Thioesterase/thiol ester dehydrase-isomerase"/>
    <property type="match status" value="1"/>
</dbReference>
<feature type="domain" description="Thioesterase" evidence="28">
    <location>
        <begin position="142"/>
        <end position="214"/>
    </location>
</feature>
<dbReference type="InterPro" id="IPR052365">
    <property type="entry name" value="THEM4/THEM5_acyl-CoA_thioest"/>
</dbReference>
<dbReference type="InterPro" id="IPR006683">
    <property type="entry name" value="Thioestr_dom"/>
</dbReference>
<evidence type="ECO:0000256" key="18">
    <source>
        <dbReference type="ARBA" id="ARBA00038456"/>
    </source>
</evidence>
<organism evidence="29 30">
    <name type="scientific">Trichechus manatus latirostris</name>
    <name type="common">Florida manatee</name>
    <dbReference type="NCBI Taxonomy" id="127582"/>
    <lineage>
        <taxon>Eukaryota</taxon>
        <taxon>Metazoa</taxon>
        <taxon>Chordata</taxon>
        <taxon>Craniata</taxon>
        <taxon>Vertebrata</taxon>
        <taxon>Euteleostomi</taxon>
        <taxon>Mammalia</taxon>
        <taxon>Eutheria</taxon>
        <taxon>Afrotheria</taxon>
        <taxon>Sirenia</taxon>
        <taxon>Trichechidae</taxon>
        <taxon>Trichechus</taxon>
    </lineage>
</organism>
<evidence type="ECO:0000256" key="12">
    <source>
        <dbReference type="ARBA" id="ARBA00023098"/>
    </source>
</evidence>